<dbReference type="Pfam" id="PF14567">
    <property type="entry name" value="SUKH_5"/>
    <property type="match status" value="1"/>
</dbReference>
<evidence type="ECO:0000313" key="3">
    <source>
        <dbReference type="Proteomes" id="UP001218208"/>
    </source>
</evidence>
<accession>A0AAI9C3I8</accession>
<dbReference type="InterPro" id="IPR018958">
    <property type="entry name" value="Knr4/Smi1-like_dom"/>
</dbReference>
<proteinExistence type="predicted"/>
<dbReference type="AlphaFoldDB" id="A0AAI9C3I8"/>
<dbReference type="InterPro" id="IPR037883">
    <property type="entry name" value="Knr4/Smi1-like_sf"/>
</dbReference>
<evidence type="ECO:0000259" key="1">
    <source>
        <dbReference type="SMART" id="SM00860"/>
    </source>
</evidence>
<dbReference type="Gene3D" id="3.40.1580.10">
    <property type="entry name" value="SMI1/KNR4-like"/>
    <property type="match status" value="1"/>
</dbReference>
<dbReference type="Proteomes" id="UP001218208">
    <property type="component" value="Unassembled WGS sequence"/>
</dbReference>
<comment type="caution">
    <text evidence="2">The sequence shown here is derived from an EMBL/GenBank/DDBJ whole genome shotgun (WGS) entry which is preliminary data.</text>
</comment>
<protein>
    <submittedName>
        <fullName evidence="2">SMI1/KNR4 family protein</fullName>
    </submittedName>
</protein>
<dbReference type="SMART" id="SM00860">
    <property type="entry name" value="SMI1_KNR4"/>
    <property type="match status" value="1"/>
</dbReference>
<dbReference type="EMBL" id="ABLOJW010000018">
    <property type="protein sequence ID" value="EKT4093659.1"/>
    <property type="molecule type" value="Genomic_DNA"/>
</dbReference>
<dbReference type="SUPFAM" id="SSF160631">
    <property type="entry name" value="SMI1/KNR4-like"/>
    <property type="match status" value="1"/>
</dbReference>
<evidence type="ECO:0000313" key="2">
    <source>
        <dbReference type="EMBL" id="EKT4093659.1"/>
    </source>
</evidence>
<sequence>MFDNLEALVAQHPRVKVFPGRQVEPGLIREAEAELGIPLPDSYKEWLLKYGNLRVGAYPVLTLAPRDVREISDSDLIYNFRLDSRDGDLPGGYISIHLPDADESFYFDTNNGLVGGEYPVVRRDWSDGSYEPFADSFMGFLEEIVRQS</sequence>
<feature type="domain" description="Knr4/Smi1-like" evidence="1">
    <location>
        <begin position="22"/>
        <end position="143"/>
    </location>
</feature>
<dbReference type="RefSeq" id="WP_180855150.1">
    <property type="nucleotide sequence ID" value="NZ_CP080573.1"/>
</dbReference>
<gene>
    <name evidence="2" type="ORF">QEG23_003195</name>
</gene>
<reference evidence="2" key="1">
    <citation type="submission" date="2022-07" db="EMBL/GenBank/DDBJ databases">
        <authorList>
            <consortium name="DAFM: The Division of Animal and Food Microbiology"/>
        </authorList>
    </citation>
    <scope>NUCLEOTIDE SEQUENCE</scope>
    <source>
        <strain evidence="2">19MO01SH01-2</strain>
    </source>
</reference>
<name>A0AAI9C3I8_STEMA</name>
<organism evidence="2 3">
    <name type="scientific">Stenotrophomonas maltophilia</name>
    <name type="common">Pseudomonas maltophilia</name>
    <name type="synonym">Xanthomonas maltophilia</name>
    <dbReference type="NCBI Taxonomy" id="40324"/>
    <lineage>
        <taxon>Bacteria</taxon>
        <taxon>Pseudomonadati</taxon>
        <taxon>Pseudomonadota</taxon>
        <taxon>Gammaproteobacteria</taxon>
        <taxon>Lysobacterales</taxon>
        <taxon>Lysobacteraceae</taxon>
        <taxon>Stenotrophomonas</taxon>
        <taxon>Stenotrophomonas maltophilia group</taxon>
    </lineage>
</organism>